<reference evidence="1 2" key="1">
    <citation type="submission" date="2016-10" db="EMBL/GenBank/DDBJ databases">
        <authorList>
            <person name="de Groot N.N."/>
        </authorList>
    </citation>
    <scope>NUCLEOTIDE SEQUENCE [LARGE SCALE GENOMIC DNA]</scope>
    <source>
        <strain evidence="1 2">Nl14</strain>
    </source>
</reference>
<dbReference type="Proteomes" id="UP000182649">
    <property type="component" value="Unassembled WGS sequence"/>
</dbReference>
<gene>
    <name evidence="1" type="ORF">SAMN05216417_12326</name>
</gene>
<dbReference type="SUPFAM" id="SSF51445">
    <property type="entry name" value="(Trans)glycosidases"/>
    <property type="match status" value="1"/>
</dbReference>
<sequence>MANYIVTSGRSAVYPAIHHGGHFIGNRATFFLDKDFTNPDSDALAIPNLPIKLLSTSPVSVSDRFFGMHVYKRSNDIATDASFYTVRSHDMTGGKARWQKIEPYDNVWDFSDLDDWVNVHHAAGRDILFTLYGTPQWASARPNEQGAYGPYNLGLQAEPADMSRWDRFCSKIAERYKGKIKYYEVWNEPNYYNDGTGLTAEGLSNKAFYFSGTFAKLAEMTRRANQAIKAVDPTAKIISPALTVWSATAGSSTEMYFLGMMAAPTGDGSTTMKDWIDIVGVHLYIGGNDITKLPGMIDRIDAAKATAGIAGKETWDTESAPISPDVALMSGTAGNLFIGRSLLIQAAKGIARTIYYQYDMASMGIKDRSVVTYRNRICNLLQSGEILSACIFTDGRVGYYTRTGLKTI</sequence>
<dbReference type="AlphaFoldDB" id="A0A1I7IQ38"/>
<protein>
    <submittedName>
        <fullName evidence="1">Uncharacterized protein</fullName>
    </submittedName>
</protein>
<evidence type="ECO:0000313" key="2">
    <source>
        <dbReference type="Proteomes" id="UP000182649"/>
    </source>
</evidence>
<evidence type="ECO:0000313" key="1">
    <source>
        <dbReference type="EMBL" id="SFU75014.1"/>
    </source>
</evidence>
<organism evidence="1 2">
    <name type="scientific">Nitrosospira multiformis</name>
    <dbReference type="NCBI Taxonomy" id="1231"/>
    <lineage>
        <taxon>Bacteria</taxon>
        <taxon>Pseudomonadati</taxon>
        <taxon>Pseudomonadota</taxon>
        <taxon>Betaproteobacteria</taxon>
        <taxon>Nitrosomonadales</taxon>
        <taxon>Nitrosomonadaceae</taxon>
        <taxon>Nitrosospira</taxon>
    </lineage>
</organism>
<dbReference type="Gene3D" id="3.20.20.80">
    <property type="entry name" value="Glycosidases"/>
    <property type="match status" value="1"/>
</dbReference>
<accession>A0A1I7IQ38</accession>
<dbReference type="GO" id="GO:0004553">
    <property type="term" value="F:hydrolase activity, hydrolyzing O-glycosyl compounds"/>
    <property type="evidence" value="ECO:0007669"/>
    <property type="project" value="TreeGrafter"/>
</dbReference>
<dbReference type="OrthoDB" id="912485at2"/>
<dbReference type="EMBL" id="FPBZ01000023">
    <property type="protein sequence ID" value="SFU75014.1"/>
    <property type="molecule type" value="Genomic_DNA"/>
</dbReference>
<dbReference type="InterPro" id="IPR051923">
    <property type="entry name" value="Glycosyl_Hydrolase_39"/>
</dbReference>
<dbReference type="PANTHER" id="PTHR12631:SF10">
    <property type="entry name" value="BETA-XYLOSIDASE-LIKE PROTEIN-RELATED"/>
    <property type="match status" value="1"/>
</dbReference>
<name>A0A1I7IQ38_9PROT</name>
<proteinExistence type="predicted"/>
<dbReference type="PANTHER" id="PTHR12631">
    <property type="entry name" value="ALPHA-L-IDURONIDASE"/>
    <property type="match status" value="1"/>
</dbReference>
<dbReference type="RefSeq" id="WP_074975867.1">
    <property type="nucleotide sequence ID" value="NZ_FPBZ01000023.1"/>
</dbReference>
<dbReference type="InterPro" id="IPR017853">
    <property type="entry name" value="GH"/>
</dbReference>